<proteinExistence type="predicted"/>
<evidence type="ECO:0000313" key="2">
    <source>
        <dbReference type="Proteomes" id="UP000789396"/>
    </source>
</evidence>
<evidence type="ECO:0000313" key="1">
    <source>
        <dbReference type="EMBL" id="CAG8790011.1"/>
    </source>
</evidence>
<feature type="non-terminal residue" evidence="1">
    <location>
        <position position="1"/>
    </location>
</feature>
<dbReference type="Proteomes" id="UP000789396">
    <property type="component" value="Unassembled WGS sequence"/>
</dbReference>
<organism evidence="1 2">
    <name type="scientific">Racocetra fulgida</name>
    <dbReference type="NCBI Taxonomy" id="60492"/>
    <lineage>
        <taxon>Eukaryota</taxon>
        <taxon>Fungi</taxon>
        <taxon>Fungi incertae sedis</taxon>
        <taxon>Mucoromycota</taxon>
        <taxon>Glomeromycotina</taxon>
        <taxon>Glomeromycetes</taxon>
        <taxon>Diversisporales</taxon>
        <taxon>Gigasporaceae</taxon>
        <taxon>Racocetra</taxon>
    </lineage>
</organism>
<name>A0A9N9P4D7_9GLOM</name>
<protein>
    <submittedName>
        <fullName evidence="1">7327_t:CDS:1</fullName>
    </submittedName>
</protein>
<feature type="non-terminal residue" evidence="1">
    <location>
        <position position="69"/>
    </location>
</feature>
<sequence length="69" mass="8112">NAYVRFLKFNIPPSFQDTGTVCFKVNTHNLVHAIECLCKETYKHMESSVYMKLRESGEKWILSLQREDS</sequence>
<comment type="caution">
    <text evidence="1">The sequence shown here is derived from an EMBL/GenBank/DDBJ whole genome shotgun (WGS) entry which is preliminary data.</text>
</comment>
<dbReference type="AlphaFoldDB" id="A0A9N9P4D7"/>
<reference evidence="1" key="1">
    <citation type="submission" date="2021-06" db="EMBL/GenBank/DDBJ databases">
        <authorList>
            <person name="Kallberg Y."/>
            <person name="Tangrot J."/>
            <person name="Rosling A."/>
        </authorList>
    </citation>
    <scope>NUCLEOTIDE SEQUENCE</scope>
    <source>
        <strain evidence="1">IN212</strain>
    </source>
</reference>
<keyword evidence="2" id="KW-1185">Reference proteome</keyword>
<dbReference type="EMBL" id="CAJVPZ010060257">
    <property type="protein sequence ID" value="CAG8790011.1"/>
    <property type="molecule type" value="Genomic_DNA"/>
</dbReference>
<accession>A0A9N9P4D7</accession>
<gene>
    <name evidence="1" type="ORF">RFULGI_LOCUS16649</name>
</gene>
<dbReference type="OrthoDB" id="337750at2759"/>